<dbReference type="EC" id="3.5.5.7" evidence="4"/>
<dbReference type="PANTHER" id="PTHR46044">
    <property type="entry name" value="NITRILASE"/>
    <property type="match status" value="1"/>
</dbReference>
<dbReference type="EMBL" id="CP020330">
    <property type="protein sequence ID" value="AQZ51157.1"/>
    <property type="molecule type" value="Genomic_DNA"/>
</dbReference>
<keyword evidence="5" id="KW-1185">Reference proteome</keyword>
<dbReference type="Proteomes" id="UP000191135">
    <property type="component" value="Chromosome"/>
</dbReference>
<reference evidence="4 5" key="1">
    <citation type="submission" date="2017-03" db="EMBL/GenBank/DDBJ databases">
        <title>Foreign affairs: Plasmid Transfer between Roseobacters and Rhizobia.</title>
        <authorList>
            <person name="Bartling P."/>
            <person name="Bunk B."/>
            <person name="Overmann J."/>
            <person name="Brinkmann H."/>
            <person name="Petersen J."/>
        </authorList>
    </citation>
    <scope>NUCLEOTIDE SEQUENCE [LARGE SCALE GENOMIC DNA]</scope>
    <source>
        <strain evidence="4 5">MACL11</strain>
    </source>
</reference>
<evidence type="ECO:0000259" key="3">
    <source>
        <dbReference type="PROSITE" id="PS50263"/>
    </source>
</evidence>
<proteinExistence type="inferred from homology"/>
<feature type="domain" description="CN hydrolase" evidence="3">
    <location>
        <begin position="5"/>
        <end position="272"/>
    </location>
</feature>
<dbReference type="InterPro" id="IPR036526">
    <property type="entry name" value="C-N_Hydrolase_sf"/>
</dbReference>
<keyword evidence="4" id="KW-0378">Hydrolase</keyword>
<evidence type="ECO:0000256" key="2">
    <source>
        <dbReference type="SAM" id="MobiDB-lite"/>
    </source>
</evidence>
<comment type="similarity">
    <text evidence="1">Belongs to the carbon-nitrogen hydrolase superfamily. Nitrilase family.</text>
</comment>
<dbReference type="CDD" id="cd07564">
    <property type="entry name" value="nitrilases_CHs"/>
    <property type="match status" value="1"/>
</dbReference>
<evidence type="ECO:0000256" key="1">
    <source>
        <dbReference type="ARBA" id="ARBA00008129"/>
    </source>
</evidence>
<accession>A0A1U9Z0D2</accession>
<name>A0A1U9Z0D2_9HYPH</name>
<dbReference type="Pfam" id="PF00795">
    <property type="entry name" value="CN_hydrolase"/>
    <property type="match status" value="1"/>
</dbReference>
<dbReference type="STRING" id="1122214.Mame_01813"/>
<dbReference type="InterPro" id="IPR044149">
    <property type="entry name" value="Nitrilases_CHs"/>
</dbReference>
<sequence length="326" mass="35384">MSQPFKAAVVQAAPVLFDTPRTIEKLADLVHDAAHQGAELVVLPEAFVGGYPKGLDFGARLGMRSPEGREDFRRYFASAIEMAGPEAERLAAVARDNGVHLVTGVIERDGGTLFCSTLTYGPTGALLSKHRKLMPTALERLVWGFGDGSTIGVAETPLGRIGSVICWENYMPLLRMAMYAQGVELYCAPTVDDRDTWLPTMRTIAIEGRCFVLSACQYFTRGDAPTDYAPIQGDDPATVLIRGGSCIIDPLGNILVEPDFSGEMIRIAEIDRRVIARGKYDLDVVGHYARPDVFKLSVDTGKKDAVSFEPPPVAGSEGDDTDSRRT</sequence>
<evidence type="ECO:0000313" key="5">
    <source>
        <dbReference type="Proteomes" id="UP000191135"/>
    </source>
</evidence>
<dbReference type="FunFam" id="3.60.110.10:FF:000016">
    <property type="entry name" value="Nitrilase blr3397"/>
    <property type="match status" value="1"/>
</dbReference>
<dbReference type="GO" id="GO:0018762">
    <property type="term" value="F:aliphatic nitrilase activity"/>
    <property type="evidence" value="ECO:0007669"/>
    <property type="project" value="UniProtKB-EC"/>
</dbReference>
<protein>
    <submittedName>
        <fullName evidence="4">Nitrilase</fullName>
        <ecNumber evidence="4">3.5.5.7</ecNumber>
    </submittedName>
</protein>
<feature type="region of interest" description="Disordered" evidence="2">
    <location>
        <begin position="303"/>
        <end position="326"/>
    </location>
</feature>
<dbReference type="KEGG" id="mmed:Mame_01813"/>
<dbReference type="PANTHER" id="PTHR46044:SF1">
    <property type="entry name" value="CN HYDROLASE DOMAIN-CONTAINING PROTEIN"/>
    <property type="match status" value="1"/>
</dbReference>
<gene>
    <name evidence="4" type="ORF">Mame_01813</name>
</gene>
<dbReference type="eggNOG" id="COG0388">
    <property type="taxonomic scope" value="Bacteria"/>
</dbReference>
<evidence type="ECO:0000313" key="4">
    <source>
        <dbReference type="EMBL" id="AQZ51157.1"/>
    </source>
</evidence>
<dbReference type="SUPFAM" id="SSF56317">
    <property type="entry name" value="Carbon-nitrogen hydrolase"/>
    <property type="match status" value="1"/>
</dbReference>
<dbReference type="SMR" id="A0A1U9Z0D2"/>
<dbReference type="AlphaFoldDB" id="A0A1U9Z0D2"/>
<dbReference type="Gene3D" id="3.60.110.10">
    <property type="entry name" value="Carbon-nitrogen hydrolase"/>
    <property type="match status" value="1"/>
</dbReference>
<dbReference type="RefSeq" id="WP_079920745.1">
    <property type="nucleotide sequence ID" value="NZ_CP020330.1"/>
</dbReference>
<organism evidence="4 5">
    <name type="scientific">Martelella mediterranea DSM 17316</name>
    <dbReference type="NCBI Taxonomy" id="1122214"/>
    <lineage>
        <taxon>Bacteria</taxon>
        <taxon>Pseudomonadati</taxon>
        <taxon>Pseudomonadota</taxon>
        <taxon>Alphaproteobacteria</taxon>
        <taxon>Hyphomicrobiales</taxon>
        <taxon>Aurantimonadaceae</taxon>
        <taxon>Martelella</taxon>
    </lineage>
</organism>
<dbReference type="PROSITE" id="PS50263">
    <property type="entry name" value="CN_HYDROLASE"/>
    <property type="match status" value="1"/>
</dbReference>
<dbReference type="InterPro" id="IPR003010">
    <property type="entry name" value="C-N_Hydrolase"/>
</dbReference>